<evidence type="ECO:0000259" key="1">
    <source>
        <dbReference type="Pfam" id="PF12684"/>
    </source>
</evidence>
<evidence type="ECO:0000313" key="2">
    <source>
        <dbReference type="EMBL" id="CAB4136045.1"/>
    </source>
</evidence>
<evidence type="ECO:0000313" key="6">
    <source>
        <dbReference type="EMBL" id="CAB4213460.1"/>
    </source>
</evidence>
<evidence type="ECO:0000313" key="7">
    <source>
        <dbReference type="EMBL" id="CAB5227956.1"/>
    </source>
</evidence>
<evidence type="ECO:0000313" key="3">
    <source>
        <dbReference type="EMBL" id="CAB4171281.1"/>
    </source>
</evidence>
<feature type="domain" description="Putative exodeoxyribonuclease 8 PDDEXK-like" evidence="1">
    <location>
        <begin position="10"/>
        <end position="231"/>
    </location>
</feature>
<proteinExistence type="predicted"/>
<gene>
    <name evidence="4" type="ORF">UFOVP1094_34</name>
    <name evidence="5" type="ORF">UFOVP1342_34</name>
    <name evidence="6" type="ORF">UFOVP1450_24</name>
    <name evidence="7" type="ORF">UFOVP1539_22</name>
    <name evidence="2" type="ORF">UFOVP297_10</name>
    <name evidence="3" type="ORF">UFOVP917_32</name>
</gene>
<dbReference type="InterPro" id="IPR024432">
    <property type="entry name" value="Put_RecE_PDDEXK-like_dom"/>
</dbReference>
<reference evidence="6" key="1">
    <citation type="submission" date="2020-05" db="EMBL/GenBank/DDBJ databases">
        <authorList>
            <person name="Chiriac C."/>
            <person name="Salcher M."/>
            <person name="Ghai R."/>
            <person name="Kavagutti S V."/>
        </authorList>
    </citation>
    <scope>NUCLEOTIDE SEQUENCE</scope>
</reference>
<evidence type="ECO:0000313" key="5">
    <source>
        <dbReference type="EMBL" id="CAB4200369.1"/>
    </source>
</evidence>
<protein>
    <submittedName>
        <fullName evidence="6">Exodeoxyribonuclease 8, PDDEXK-like domain containing protein</fullName>
    </submittedName>
</protein>
<dbReference type="EMBL" id="LR797297">
    <property type="protein sequence ID" value="CAB4200369.1"/>
    <property type="molecule type" value="Genomic_DNA"/>
</dbReference>
<sequence>MPGLSKHELDNFAVAPAYYKHRKGQEWRPSRSMEIGTCIHSLVLEGRTDYAVGPAVDKRTKAGKEEWQIFCEENLGKIIITPDEEATILGCQSACAPLLEHCAYDAEEDIETSMFWERDGIKCKGRPDMIASINGELTLVDLKTTNDIRSFDSKFYSFRYDVQAAWYQYGLKRALELDDAPAFWFLVVDTEAPHLCQFMRASSELLDNANDKIEEELAYFKRCEVAQAWPGLPEFKLILPRSW</sequence>
<dbReference type="EMBL" id="LR796863">
    <property type="protein sequence ID" value="CAB4171281.1"/>
    <property type="molecule type" value="Genomic_DNA"/>
</dbReference>
<dbReference type="EMBL" id="LR797400">
    <property type="protein sequence ID" value="CAB4213460.1"/>
    <property type="molecule type" value="Genomic_DNA"/>
</dbReference>
<dbReference type="EMBL" id="LR797034">
    <property type="protein sequence ID" value="CAB4182977.1"/>
    <property type="molecule type" value="Genomic_DNA"/>
</dbReference>
<dbReference type="EMBL" id="LR796310">
    <property type="protein sequence ID" value="CAB4136045.1"/>
    <property type="molecule type" value="Genomic_DNA"/>
</dbReference>
<dbReference type="EMBL" id="LR798381">
    <property type="protein sequence ID" value="CAB5227956.1"/>
    <property type="molecule type" value="Genomic_DNA"/>
</dbReference>
<dbReference type="Gene3D" id="3.90.320.10">
    <property type="match status" value="1"/>
</dbReference>
<organism evidence="6">
    <name type="scientific">uncultured Caudovirales phage</name>
    <dbReference type="NCBI Taxonomy" id="2100421"/>
    <lineage>
        <taxon>Viruses</taxon>
        <taxon>Duplodnaviria</taxon>
        <taxon>Heunggongvirae</taxon>
        <taxon>Uroviricota</taxon>
        <taxon>Caudoviricetes</taxon>
        <taxon>Peduoviridae</taxon>
        <taxon>Maltschvirus</taxon>
        <taxon>Maltschvirus maltsch</taxon>
    </lineage>
</organism>
<evidence type="ECO:0000313" key="4">
    <source>
        <dbReference type="EMBL" id="CAB4182977.1"/>
    </source>
</evidence>
<dbReference type="Pfam" id="PF12684">
    <property type="entry name" value="DUF3799"/>
    <property type="match status" value="1"/>
</dbReference>
<name>A0A6J5SHF9_9CAUD</name>
<accession>A0A6J5SHF9</accession>
<dbReference type="InterPro" id="IPR011604">
    <property type="entry name" value="PDDEXK-like_dom_sf"/>
</dbReference>